<organism evidence="10 11">
    <name type="scientific">Parerythrobacter lacustris</name>
    <dbReference type="NCBI Taxonomy" id="2969984"/>
    <lineage>
        <taxon>Bacteria</taxon>
        <taxon>Pseudomonadati</taxon>
        <taxon>Pseudomonadota</taxon>
        <taxon>Alphaproteobacteria</taxon>
        <taxon>Sphingomonadales</taxon>
        <taxon>Erythrobacteraceae</taxon>
        <taxon>Parerythrobacter</taxon>
    </lineage>
</organism>
<evidence type="ECO:0000256" key="9">
    <source>
        <dbReference type="SAM" id="MobiDB-lite"/>
    </source>
</evidence>
<name>A0ABT1XTB5_9SPHN</name>
<evidence type="ECO:0000256" key="5">
    <source>
        <dbReference type="ARBA" id="ARBA00022927"/>
    </source>
</evidence>
<dbReference type="NCBIfam" id="TIGR01410">
    <property type="entry name" value="tatB"/>
    <property type="match status" value="1"/>
</dbReference>
<evidence type="ECO:0000256" key="7">
    <source>
        <dbReference type="ARBA" id="ARBA00023010"/>
    </source>
</evidence>
<evidence type="ECO:0000313" key="10">
    <source>
        <dbReference type="EMBL" id="MCR2834878.1"/>
    </source>
</evidence>
<evidence type="ECO:0000256" key="2">
    <source>
        <dbReference type="ARBA" id="ARBA00022448"/>
    </source>
</evidence>
<dbReference type="Gene3D" id="1.20.5.3310">
    <property type="match status" value="1"/>
</dbReference>
<protein>
    <submittedName>
        <fullName evidence="10">Sec-independent protein translocase protein TatB</fullName>
    </submittedName>
</protein>
<feature type="compositionally biased region" description="Low complexity" evidence="9">
    <location>
        <begin position="87"/>
        <end position="104"/>
    </location>
</feature>
<evidence type="ECO:0000256" key="8">
    <source>
        <dbReference type="ARBA" id="ARBA00023136"/>
    </source>
</evidence>
<dbReference type="PRINTS" id="PR01506">
    <property type="entry name" value="TATBPROTEIN"/>
</dbReference>
<comment type="caution">
    <text evidence="10">The sequence shown here is derived from an EMBL/GenBank/DDBJ whole genome shotgun (WGS) entry which is preliminary data.</text>
</comment>
<keyword evidence="8" id="KW-0472">Membrane</keyword>
<keyword evidence="11" id="KW-1185">Reference proteome</keyword>
<keyword evidence="6" id="KW-1133">Transmembrane helix</keyword>
<keyword evidence="5" id="KW-0653">Protein transport</keyword>
<sequence length="116" mass="12514">MFEIGASELLVIVVVAILVIGPKDMPAALRAAGRWVGKIRRTSAHFRAGFDAMVREAELEEMERKWKEQNAQIMAQTPKDEMAPLPEATSASAEAAIDTAETAANPTPTKPPVGDE</sequence>
<dbReference type="Proteomes" id="UP001206067">
    <property type="component" value="Unassembled WGS sequence"/>
</dbReference>
<dbReference type="Pfam" id="PF02416">
    <property type="entry name" value="TatA_B_E"/>
    <property type="match status" value="1"/>
</dbReference>
<dbReference type="InterPro" id="IPR018448">
    <property type="entry name" value="TatB"/>
</dbReference>
<dbReference type="EMBL" id="JANKHH010000007">
    <property type="protein sequence ID" value="MCR2834878.1"/>
    <property type="molecule type" value="Genomic_DNA"/>
</dbReference>
<reference evidence="10 11" key="1">
    <citation type="submission" date="2022-08" db="EMBL/GenBank/DDBJ databases">
        <title>Polyphasic taxonomy analysis of Qipengyuania sp.RS5-5.</title>
        <authorList>
            <person name="Xamxidin M."/>
            <person name="Wu M."/>
        </authorList>
    </citation>
    <scope>NUCLEOTIDE SEQUENCE [LARGE SCALE GENOMIC DNA]</scope>
    <source>
        <strain evidence="10 11">RS5-5</strain>
    </source>
</reference>
<evidence type="ECO:0000256" key="6">
    <source>
        <dbReference type="ARBA" id="ARBA00022989"/>
    </source>
</evidence>
<evidence type="ECO:0000256" key="3">
    <source>
        <dbReference type="ARBA" id="ARBA00022475"/>
    </source>
</evidence>
<evidence type="ECO:0000256" key="1">
    <source>
        <dbReference type="ARBA" id="ARBA00004167"/>
    </source>
</evidence>
<keyword evidence="4" id="KW-0812">Transmembrane</keyword>
<keyword evidence="7" id="KW-0811">Translocation</keyword>
<dbReference type="RefSeq" id="WP_257596729.1">
    <property type="nucleotide sequence ID" value="NZ_JANKHH010000007.1"/>
</dbReference>
<keyword evidence="2" id="KW-0813">Transport</keyword>
<dbReference type="InterPro" id="IPR003369">
    <property type="entry name" value="TatA/B/E"/>
</dbReference>
<accession>A0ABT1XTB5</accession>
<dbReference type="PANTHER" id="PTHR33162">
    <property type="entry name" value="SEC-INDEPENDENT PROTEIN TRANSLOCASE PROTEIN TATA, CHLOROPLASTIC"/>
    <property type="match status" value="1"/>
</dbReference>
<dbReference type="PANTHER" id="PTHR33162:SF1">
    <property type="entry name" value="SEC-INDEPENDENT PROTEIN TRANSLOCASE PROTEIN TATA, CHLOROPLASTIC"/>
    <property type="match status" value="1"/>
</dbReference>
<evidence type="ECO:0000313" key="11">
    <source>
        <dbReference type="Proteomes" id="UP001206067"/>
    </source>
</evidence>
<evidence type="ECO:0000256" key="4">
    <source>
        <dbReference type="ARBA" id="ARBA00022692"/>
    </source>
</evidence>
<keyword evidence="3" id="KW-1003">Cell membrane</keyword>
<proteinExistence type="predicted"/>
<feature type="region of interest" description="Disordered" evidence="9">
    <location>
        <begin position="77"/>
        <end position="116"/>
    </location>
</feature>
<gene>
    <name evidence="10" type="primary">tatB</name>
    <name evidence="10" type="ORF">NSO95_13085</name>
</gene>
<comment type="subcellular location">
    <subcellularLocation>
        <location evidence="1">Membrane</location>
        <topology evidence="1">Single-pass membrane protein</topology>
    </subcellularLocation>
</comment>